<dbReference type="Proteomes" id="UP001497512">
    <property type="component" value="Chromosome 3"/>
</dbReference>
<organism evidence="1 2">
    <name type="scientific">Sphagnum troendelagicum</name>
    <dbReference type="NCBI Taxonomy" id="128251"/>
    <lineage>
        <taxon>Eukaryota</taxon>
        <taxon>Viridiplantae</taxon>
        <taxon>Streptophyta</taxon>
        <taxon>Embryophyta</taxon>
        <taxon>Bryophyta</taxon>
        <taxon>Sphagnophytina</taxon>
        <taxon>Sphagnopsida</taxon>
        <taxon>Sphagnales</taxon>
        <taxon>Sphagnaceae</taxon>
        <taxon>Sphagnum</taxon>
    </lineage>
</organism>
<dbReference type="PANTHER" id="PTHR48221:SF2">
    <property type="entry name" value="ACYL-COA SYNTHETASE FAMILY PROTEIN"/>
    <property type="match status" value="1"/>
</dbReference>
<evidence type="ECO:0000313" key="1">
    <source>
        <dbReference type="EMBL" id="CAK9219680.1"/>
    </source>
</evidence>
<name>A0ABP0UE80_9BRYO</name>
<accession>A0ABP0UE80</accession>
<keyword evidence="2" id="KW-1185">Reference proteome</keyword>
<dbReference type="PANTHER" id="PTHR48221">
    <property type="entry name" value="ACYL-COA SYNTHETASE FAMILY PROTEIN"/>
    <property type="match status" value="1"/>
</dbReference>
<protein>
    <submittedName>
        <fullName evidence="1">Uncharacterized protein</fullName>
    </submittedName>
</protein>
<proteinExistence type="predicted"/>
<sequence>MNVENVLELLESLKRQHKSTGEGGIVLHRNGTTTERGDEETAEKMVGQMLQFQQASPLVNVALGLMGVQTPLVCDTVSRFLVDSLASVLRVRNFSAFELQQIAQKFEMLVASGQTNGALVLELVEMLLKAATAMSSYLQQPSPRSVVYVRSRISTAEDGVSDAAWAAQGILDTCLKNKEEIYNKLSPFARLHVWRLWPYLFKRDISVLARHAMQQPSGSAKAELQSCGAFSTMVASLALAPDLLAEARHLLHSWFLSVNRTAAQLMELRTELADAVRSITSDPAPRDLLCCLEGKESQH</sequence>
<dbReference type="EMBL" id="OZ019895">
    <property type="protein sequence ID" value="CAK9219680.1"/>
    <property type="molecule type" value="Genomic_DNA"/>
</dbReference>
<gene>
    <name evidence="1" type="ORF">CSSPTR1EN2_LOCUS14749</name>
</gene>
<reference evidence="1" key="1">
    <citation type="submission" date="2024-02" db="EMBL/GenBank/DDBJ databases">
        <authorList>
            <consortium name="ELIXIR-Norway"/>
            <consortium name="Elixir Norway"/>
        </authorList>
    </citation>
    <scope>NUCLEOTIDE SEQUENCE</scope>
</reference>
<evidence type="ECO:0000313" key="2">
    <source>
        <dbReference type="Proteomes" id="UP001497512"/>
    </source>
</evidence>